<dbReference type="Proteomes" id="UP001064971">
    <property type="component" value="Chromosome"/>
</dbReference>
<dbReference type="InterPro" id="IPR000223">
    <property type="entry name" value="Pept_S26A_signal_pept_1"/>
</dbReference>
<evidence type="ECO:0000313" key="7">
    <source>
        <dbReference type="EMBL" id="BDP41715.1"/>
    </source>
</evidence>
<gene>
    <name evidence="7" type="ORF">DAETH_16840</name>
</gene>
<protein>
    <recommendedName>
        <fullName evidence="3 5">Signal peptidase I</fullName>
        <ecNumber evidence="3 5">3.4.21.89</ecNumber>
    </recommendedName>
</protein>
<proteinExistence type="inferred from homology"/>
<name>A0ABM8AD49_9DEIO</name>
<dbReference type="EMBL" id="AP026560">
    <property type="protein sequence ID" value="BDP41715.1"/>
    <property type="molecule type" value="Genomic_DNA"/>
</dbReference>
<dbReference type="Gene3D" id="2.10.109.10">
    <property type="entry name" value="Umud Fragment, subunit A"/>
    <property type="match status" value="1"/>
</dbReference>
<sequence length="262" mass="28904">MTRLTGAASGPLRKLWKEVLEPIVFAVVITQFLATLVGVDGVSMMPNLRDHERVFVPKYETWLHKAGVGNFQRGDILIFKPPREAAAEIPNLNRSAFGLWTYRPFLIKRLIGLPGDRVRVSGGEVFINGVKLDQSWTTDYWRNQGCWDTQSDLANNATSSGAGLLQDQPEITVPAGHYFVMGDNRTAGGSEDSRLFGPVPLRDLAGRAAAVVWPIMRKTNANYDCSSGQVTGFSGPSVLNWRVLERPEAFDTLKSQLAKQGD</sequence>
<dbReference type="PANTHER" id="PTHR43390:SF1">
    <property type="entry name" value="CHLOROPLAST PROCESSING PEPTIDASE"/>
    <property type="match status" value="1"/>
</dbReference>
<evidence type="ECO:0000256" key="1">
    <source>
        <dbReference type="ARBA" id="ARBA00000677"/>
    </source>
</evidence>
<comment type="subcellular location">
    <subcellularLocation>
        <location evidence="5">Membrane</location>
        <topology evidence="5">Single-pass type II membrane protein</topology>
    </subcellularLocation>
</comment>
<dbReference type="PROSITE" id="PS00760">
    <property type="entry name" value="SPASE_I_2"/>
    <property type="match status" value="1"/>
</dbReference>
<feature type="domain" description="Peptidase S26" evidence="6">
    <location>
        <begin position="16"/>
        <end position="213"/>
    </location>
</feature>
<evidence type="ECO:0000259" key="6">
    <source>
        <dbReference type="Pfam" id="PF10502"/>
    </source>
</evidence>
<evidence type="ECO:0000256" key="2">
    <source>
        <dbReference type="ARBA" id="ARBA00009370"/>
    </source>
</evidence>
<dbReference type="InterPro" id="IPR036286">
    <property type="entry name" value="LexA/Signal_pep-like_sf"/>
</dbReference>
<dbReference type="PANTHER" id="PTHR43390">
    <property type="entry name" value="SIGNAL PEPTIDASE I"/>
    <property type="match status" value="1"/>
</dbReference>
<dbReference type="SUPFAM" id="SSF51306">
    <property type="entry name" value="LexA/Signal peptidase"/>
    <property type="match status" value="1"/>
</dbReference>
<organism evidence="7 8">
    <name type="scientific">Deinococcus aetherius</name>
    <dbReference type="NCBI Taxonomy" id="200252"/>
    <lineage>
        <taxon>Bacteria</taxon>
        <taxon>Thermotogati</taxon>
        <taxon>Deinococcota</taxon>
        <taxon>Deinococci</taxon>
        <taxon>Deinococcales</taxon>
        <taxon>Deinococcaceae</taxon>
        <taxon>Deinococcus</taxon>
    </lineage>
</organism>
<dbReference type="PRINTS" id="PR00727">
    <property type="entry name" value="LEADERPTASE"/>
</dbReference>
<evidence type="ECO:0000313" key="8">
    <source>
        <dbReference type="Proteomes" id="UP001064971"/>
    </source>
</evidence>
<keyword evidence="4 5" id="KW-0378">Hydrolase</keyword>
<dbReference type="EC" id="3.4.21.89" evidence="3 5"/>
<dbReference type="CDD" id="cd06530">
    <property type="entry name" value="S26_SPase_I"/>
    <property type="match status" value="1"/>
</dbReference>
<keyword evidence="8" id="KW-1185">Reference proteome</keyword>
<evidence type="ECO:0000256" key="5">
    <source>
        <dbReference type="RuleBase" id="RU362042"/>
    </source>
</evidence>
<dbReference type="RefSeq" id="WP_264774448.1">
    <property type="nucleotide sequence ID" value="NZ_AP026560.1"/>
</dbReference>
<comment type="similarity">
    <text evidence="2 5">Belongs to the peptidase S26 family.</text>
</comment>
<dbReference type="Pfam" id="PF10502">
    <property type="entry name" value="Peptidase_S26"/>
    <property type="match status" value="1"/>
</dbReference>
<keyword evidence="5" id="KW-0645">Protease</keyword>
<reference evidence="7" key="1">
    <citation type="submission" date="2022-07" db="EMBL/GenBank/DDBJ databases">
        <title>Complete Genome Sequence of the Radioresistant Bacterium Deinococcus aetherius ST0316, Isolated from the Air Dust collected in Lower Stratosphere above Japan.</title>
        <authorList>
            <person name="Satoh K."/>
            <person name="Hagiwara K."/>
            <person name="Katsumata K."/>
            <person name="Kubo A."/>
            <person name="Yokobori S."/>
            <person name="Yamagishi A."/>
            <person name="Oono Y."/>
            <person name="Narumi I."/>
        </authorList>
    </citation>
    <scope>NUCLEOTIDE SEQUENCE</scope>
    <source>
        <strain evidence="7">ST0316</strain>
    </source>
</reference>
<dbReference type="NCBIfam" id="TIGR02227">
    <property type="entry name" value="sigpep_I_bact"/>
    <property type="match status" value="1"/>
</dbReference>
<dbReference type="InterPro" id="IPR019533">
    <property type="entry name" value="Peptidase_S26"/>
</dbReference>
<dbReference type="InterPro" id="IPR019757">
    <property type="entry name" value="Pept_S26A_signal_pept_1_Lys-AS"/>
</dbReference>
<evidence type="ECO:0000256" key="3">
    <source>
        <dbReference type="ARBA" id="ARBA00013208"/>
    </source>
</evidence>
<evidence type="ECO:0000256" key="4">
    <source>
        <dbReference type="ARBA" id="ARBA00022801"/>
    </source>
</evidence>
<accession>A0ABM8AD49</accession>
<comment type="catalytic activity">
    <reaction evidence="1 5">
        <text>Cleavage of hydrophobic, N-terminal signal or leader sequences from secreted and periplasmic proteins.</text>
        <dbReference type="EC" id="3.4.21.89"/>
    </reaction>
</comment>